<sequence length="49" mass="5624">MLSHARLPNQFSAAALMTAVSCSTCLHQSHLRVIFHRRFGQARRYHTIT</sequence>
<dbReference type="AlphaFoldDB" id="A0A0A8ZBK4"/>
<name>A0A0A8ZBK4_ARUDO</name>
<reference evidence="1" key="2">
    <citation type="journal article" date="2015" name="Data Brief">
        <title>Shoot transcriptome of the giant reed, Arundo donax.</title>
        <authorList>
            <person name="Barrero R.A."/>
            <person name="Guerrero F.D."/>
            <person name="Moolhuijzen P."/>
            <person name="Goolsby J.A."/>
            <person name="Tidwell J."/>
            <person name="Bellgard S.E."/>
            <person name="Bellgard M.I."/>
        </authorList>
    </citation>
    <scope>NUCLEOTIDE SEQUENCE</scope>
    <source>
        <tissue evidence="1">Shoot tissue taken approximately 20 cm above the soil surface</tissue>
    </source>
</reference>
<evidence type="ECO:0000313" key="1">
    <source>
        <dbReference type="EMBL" id="JAD36176.1"/>
    </source>
</evidence>
<accession>A0A0A8ZBK4</accession>
<protein>
    <submittedName>
        <fullName evidence="1">Uncharacterized protein</fullName>
    </submittedName>
</protein>
<dbReference type="EMBL" id="GBRH01261719">
    <property type="protein sequence ID" value="JAD36176.1"/>
    <property type="molecule type" value="Transcribed_RNA"/>
</dbReference>
<proteinExistence type="predicted"/>
<organism evidence="1">
    <name type="scientific">Arundo donax</name>
    <name type="common">Giant reed</name>
    <name type="synonym">Donax arundinaceus</name>
    <dbReference type="NCBI Taxonomy" id="35708"/>
    <lineage>
        <taxon>Eukaryota</taxon>
        <taxon>Viridiplantae</taxon>
        <taxon>Streptophyta</taxon>
        <taxon>Embryophyta</taxon>
        <taxon>Tracheophyta</taxon>
        <taxon>Spermatophyta</taxon>
        <taxon>Magnoliopsida</taxon>
        <taxon>Liliopsida</taxon>
        <taxon>Poales</taxon>
        <taxon>Poaceae</taxon>
        <taxon>PACMAD clade</taxon>
        <taxon>Arundinoideae</taxon>
        <taxon>Arundineae</taxon>
        <taxon>Arundo</taxon>
    </lineage>
</organism>
<reference evidence="1" key="1">
    <citation type="submission" date="2014-09" db="EMBL/GenBank/DDBJ databases">
        <authorList>
            <person name="Magalhaes I.L.F."/>
            <person name="Oliveira U."/>
            <person name="Santos F.R."/>
            <person name="Vidigal T.H.D.A."/>
            <person name="Brescovit A.D."/>
            <person name="Santos A.J."/>
        </authorList>
    </citation>
    <scope>NUCLEOTIDE SEQUENCE</scope>
    <source>
        <tissue evidence="1">Shoot tissue taken approximately 20 cm above the soil surface</tissue>
    </source>
</reference>
<dbReference type="PROSITE" id="PS51257">
    <property type="entry name" value="PROKAR_LIPOPROTEIN"/>
    <property type="match status" value="1"/>
</dbReference>